<keyword evidence="4 6" id="KW-1133">Transmembrane helix</keyword>
<evidence type="ECO:0000313" key="7">
    <source>
        <dbReference type="Proteomes" id="UP000095283"/>
    </source>
</evidence>
<comment type="similarity">
    <text evidence="2">Belongs to the TMEM144 family.</text>
</comment>
<comment type="subcellular location">
    <subcellularLocation>
        <location evidence="1">Membrane</location>
        <topology evidence="1">Multi-pass membrane protein</topology>
    </subcellularLocation>
</comment>
<organism evidence="7 8">
    <name type="scientific">Heterorhabditis bacteriophora</name>
    <name type="common">Entomopathogenic nematode worm</name>
    <dbReference type="NCBI Taxonomy" id="37862"/>
    <lineage>
        <taxon>Eukaryota</taxon>
        <taxon>Metazoa</taxon>
        <taxon>Ecdysozoa</taxon>
        <taxon>Nematoda</taxon>
        <taxon>Chromadorea</taxon>
        <taxon>Rhabditida</taxon>
        <taxon>Rhabditina</taxon>
        <taxon>Rhabditomorpha</taxon>
        <taxon>Strongyloidea</taxon>
        <taxon>Heterorhabditidae</taxon>
        <taxon>Heterorhabditis</taxon>
    </lineage>
</organism>
<evidence type="ECO:0000256" key="5">
    <source>
        <dbReference type="ARBA" id="ARBA00023136"/>
    </source>
</evidence>
<dbReference type="PANTHER" id="PTHR16119">
    <property type="entry name" value="TRANSMEMBRANE PROTEIN 144"/>
    <property type="match status" value="1"/>
</dbReference>
<feature type="transmembrane region" description="Helical" evidence="6">
    <location>
        <begin position="40"/>
        <end position="62"/>
    </location>
</feature>
<dbReference type="PANTHER" id="PTHR16119:SF15">
    <property type="entry name" value="TRANSMEMBRANE PROTEIN 144 HOMOLOG"/>
    <property type="match status" value="1"/>
</dbReference>
<feature type="transmembrane region" description="Helical" evidence="6">
    <location>
        <begin position="12"/>
        <end position="34"/>
    </location>
</feature>
<evidence type="ECO:0000256" key="6">
    <source>
        <dbReference type="SAM" id="Phobius"/>
    </source>
</evidence>
<keyword evidence="7" id="KW-1185">Reference proteome</keyword>
<accession>A0A1I7XNW7</accession>
<feature type="transmembrane region" description="Helical" evidence="6">
    <location>
        <begin position="257"/>
        <end position="274"/>
    </location>
</feature>
<evidence type="ECO:0000313" key="8">
    <source>
        <dbReference type="WBParaSite" id="Hba_19482"/>
    </source>
</evidence>
<evidence type="ECO:0000256" key="3">
    <source>
        <dbReference type="ARBA" id="ARBA00022692"/>
    </source>
</evidence>
<dbReference type="GO" id="GO:0015144">
    <property type="term" value="F:carbohydrate transmembrane transporter activity"/>
    <property type="evidence" value="ECO:0007669"/>
    <property type="project" value="InterPro"/>
</dbReference>
<proteinExistence type="inferred from homology"/>
<feature type="transmembrane region" description="Helical" evidence="6">
    <location>
        <begin position="283"/>
        <end position="302"/>
    </location>
</feature>
<dbReference type="InterPro" id="IPR012435">
    <property type="entry name" value="TMEM144"/>
</dbReference>
<sequence length="308" mass="33591">MFVPIRKYEAGNGIFVQWIMSTAILLTGFIVFAVQDFPGFYPLAMLGGAFWTIGNAVAIPIINRLGMALSILIWNTTNCLSGWAGGRFGLFGMNARPPASDILNYGGLACVIVGSIRVSQVNVAEKEALTEIDSEDSKDEESSKNGTFDRLIGFALALCSGVFYGMTFVPVIYMLDNPEKYPGQPTDGLAYVFSHYFGIFITATAIFLGYIIVKRNNPVINPQIVLPSFGSGLLWAVAQSSFFVANENLSQTVTFPIITMLPGCVASAWSIFYFREIRSRRDLSILGVAMLITICGAMLVGLSKEIYL</sequence>
<evidence type="ECO:0000256" key="1">
    <source>
        <dbReference type="ARBA" id="ARBA00004141"/>
    </source>
</evidence>
<feature type="transmembrane region" description="Helical" evidence="6">
    <location>
        <begin position="151"/>
        <end position="173"/>
    </location>
</feature>
<dbReference type="Proteomes" id="UP000095283">
    <property type="component" value="Unplaced"/>
</dbReference>
<evidence type="ECO:0000256" key="4">
    <source>
        <dbReference type="ARBA" id="ARBA00022989"/>
    </source>
</evidence>
<keyword evidence="5 6" id="KW-0472">Membrane</keyword>
<reference evidence="8" key="1">
    <citation type="submission" date="2016-11" db="UniProtKB">
        <authorList>
            <consortium name="WormBaseParasite"/>
        </authorList>
    </citation>
    <scope>IDENTIFICATION</scope>
</reference>
<feature type="transmembrane region" description="Helical" evidence="6">
    <location>
        <begin position="193"/>
        <end position="213"/>
    </location>
</feature>
<feature type="transmembrane region" description="Helical" evidence="6">
    <location>
        <begin position="225"/>
        <end position="245"/>
    </location>
</feature>
<dbReference type="GO" id="GO:0016020">
    <property type="term" value="C:membrane"/>
    <property type="evidence" value="ECO:0007669"/>
    <property type="project" value="UniProtKB-SubCell"/>
</dbReference>
<dbReference type="WBParaSite" id="Hba_19482">
    <property type="protein sequence ID" value="Hba_19482"/>
    <property type="gene ID" value="Hba_19482"/>
</dbReference>
<evidence type="ECO:0000256" key="2">
    <source>
        <dbReference type="ARBA" id="ARBA00005731"/>
    </source>
</evidence>
<dbReference type="Pfam" id="PF07857">
    <property type="entry name" value="TMEM144"/>
    <property type="match status" value="1"/>
</dbReference>
<name>A0A1I7XNW7_HETBA</name>
<dbReference type="InterPro" id="IPR010651">
    <property type="entry name" value="Sugar_transport"/>
</dbReference>
<dbReference type="AlphaFoldDB" id="A0A1I7XNW7"/>
<protein>
    <submittedName>
        <fullName evidence="8">Transmembrane protein 144</fullName>
    </submittedName>
</protein>
<keyword evidence="3 6" id="KW-0812">Transmembrane</keyword>